<dbReference type="PROSITE" id="PS50850">
    <property type="entry name" value="MFS"/>
    <property type="match status" value="1"/>
</dbReference>
<protein>
    <submittedName>
        <fullName evidence="8">MFS transporter</fullName>
    </submittedName>
</protein>
<comment type="subcellular location">
    <subcellularLocation>
        <location evidence="1">Cell membrane</location>
        <topology evidence="1">Multi-pass membrane protein</topology>
    </subcellularLocation>
</comment>
<dbReference type="Proteomes" id="UP000298218">
    <property type="component" value="Unassembled WGS sequence"/>
</dbReference>
<sequence>MSIIQKESPAPARAGNRPHLQMLLSASLVTAVFALSNSPTPLYVRWQAQLGFSDGILTLIFAAYIAGLLLTLLVAGQLADRFGRKPVIIPGLALAIVASVLFAVADSVTILVIARFLTGISVGVIVSAGIAAVVDVGGSTRRRQASLAASVAMVLGAGLGPLLGGLFAQVLAAPIVPLFLTELVILAAALGVAIVLPLKQHHVRASEAAPGRRTWRLPGVPREYRMHVALGIAVFAPGITATSFVLSLGPSLLSTLLHLTSPLIAGGMACAMFLAATGVQFAVGRLQVRTIFILGSVATIASMFSLAVAVNASLSGFLIAAALLAGAGQGLGQLGGLTLIGAHVPGHLRAEANSVLNIGGYIPAGVIPVATGFLVDAIGLARGASVFAIVLVAAGATALVFVHRRLERD</sequence>
<dbReference type="Gene3D" id="1.20.1250.20">
    <property type="entry name" value="MFS general substrate transporter like domains"/>
    <property type="match status" value="1"/>
</dbReference>
<dbReference type="InterPro" id="IPR020846">
    <property type="entry name" value="MFS_dom"/>
</dbReference>
<keyword evidence="2" id="KW-0813">Transport</keyword>
<accession>A0A4Y8KLH3</accession>
<dbReference type="InterPro" id="IPR036259">
    <property type="entry name" value="MFS_trans_sf"/>
</dbReference>
<keyword evidence="9" id="KW-1185">Reference proteome</keyword>
<dbReference type="SUPFAM" id="SSF103473">
    <property type="entry name" value="MFS general substrate transporter"/>
    <property type="match status" value="1"/>
</dbReference>
<evidence type="ECO:0000256" key="5">
    <source>
        <dbReference type="ARBA" id="ARBA00022989"/>
    </source>
</evidence>
<evidence type="ECO:0000313" key="9">
    <source>
        <dbReference type="Proteomes" id="UP000298218"/>
    </source>
</evidence>
<gene>
    <name evidence="8" type="ORF">E3T53_15905</name>
</gene>
<dbReference type="PANTHER" id="PTHR23517">
    <property type="entry name" value="RESISTANCE PROTEIN MDTM, PUTATIVE-RELATED-RELATED"/>
    <property type="match status" value="1"/>
</dbReference>
<dbReference type="Pfam" id="PF07690">
    <property type="entry name" value="MFS_1"/>
    <property type="match status" value="1"/>
</dbReference>
<evidence type="ECO:0000313" key="8">
    <source>
        <dbReference type="EMBL" id="TFD75293.1"/>
    </source>
</evidence>
<evidence type="ECO:0000256" key="6">
    <source>
        <dbReference type="ARBA" id="ARBA00023136"/>
    </source>
</evidence>
<dbReference type="InterPro" id="IPR005829">
    <property type="entry name" value="Sugar_transporter_CS"/>
</dbReference>
<feature type="domain" description="Major facilitator superfamily (MFS) profile" evidence="7">
    <location>
        <begin position="1"/>
        <end position="406"/>
    </location>
</feature>
<dbReference type="RefSeq" id="WP_134175796.1">
    <property type="nucleotide sequence ID" value="NZ_SODI01000002.1"/>
</dbReference>
<dbReference type="PANTHER" id="PTHR23517:SF13">
    <property type="entry name" value="MAJOR FACILITATOR SUPERFAMILY MFS_1"/>
    <property type="match status" value="1"/>
</dbReference>
<reference evidence="8 9" key="1">
    <citation type="submission" date="2019-03" db="EMBL/GenBank/DDBJ databases">
        <title>Genomics of glacier-inhabiting Cryobacterium strains.</title>
        <authorList>
            <person name="Liu Q."/>
            <person name="Xin Y.-H."/>
        </authorList>
    </citation>
    <scope>NUCLEOTIDE SEQUENCE [LARGE SCALE GENOMIC DNA]</scope>
    <source>
        <strain evidence="8 9">CGMCC 1.4292</strain>
    </source>
</reference>
<dbReference type="EMBL" id="SOHQ01000044">
    <property type="protein sequence ID" value="TFD75293.1"/>
    <property type="molecule type" value="Genomic_DNA"/>
</dbReference>
<evidence type="ECO:0000256" key="4">
    <source>
        <dbReference type="ARBA" id="ARBA00022692"/>
    </source>
</evidence>
<keyword evidence="6" id="KW-0472">Membrane</keyword>
<organism evidence="8 9">
    <name type="scientific">Cryobacterium psychrophilum</name>
    <dbReference type="NCBI Taxonomy" id="41988"/>
    <lineage>
        <taxon>Bacteria</taxon>
        <taxon>Bacillati</taxon>
        <taxon>Actinomycetota</taxon>
        <taxon>Actinomycetes</taxon>
        <taxon>Micrococcales</taxon>
        <taxon>Microbacteriaceae</taxon>
        <taxon>Cryobacterium</taxon>
    </lineage>
</organism>
<dbReference type="OrthoDB" id="3177957at2"/>
<dbReference type="InterPro" id="IPR011701">
    <property type="entry name" value="MFS"/>
</dbReference>
<dbReference type="PROSITE" id="PS00216">
    <property type="entry name" value="SUGAR_TRANSPORT_1"/>
    <property type="match status" value="1"/>
</dbReference>
<keyword evidence="3" id="KW-1003">Cell membrane</keyword>
<evidence type="ECO:0000259" key="7">
    <source>
        <dbReference type="PROSITE" id="PS50850"/>
    </source>
</evidence>
<evidence type="ECO:0000256" key="3">
    <source>
        <dbReference type="ARBA" id="ARBA00022475"/>
    </source>
</evidence>
<name>A0A4Y8KLH3_9MICO</name>
<dbReference type="InterPro" id="IPR050171">
    <property type="entry name" value="MFS_Transporters"/>
</dbReference>
<dbReference type="GO" id="GO:0022857">
    <property type="term" value="F:transmembrane transporter activity"/>
    <property type="evidence" value="ECO:0007669"/>
    <property type="project" value="InterPro"/>
</dbReference>
<dbReference type="AlphaFoldDB" id="A0A4Y8KLH3"/>
<dbReference type="GO" id="GO:0005886">
    <property type="term" value="C:plasma membrane"/>
    <property type="evidence" value="ECO:0007669"/>
    <property type="project" value="UniProtKB-SubCell"/>
</dbReference>
<proteinExistence type="predicted"/>
<comment type="caution">
    <text evidence="8">The sequence shown here is derived from an EMBL/GenBank/DDBJ whole genome shotgun (WGS) entry which is preliminary data.</text>
</comment>
<keyword evidence="4" id="KW-0812">Transmembrane</keyword>
<evidence type="ECO:0000256" key="2">
    <source>
        <dbReference type="ARBA" id="ARBA00022448"/>
    </source>
</evidence>
<keyword evidence="5" id="KW-1133">Transmembrane helix</keyword>
<evidence type="ECO:0000256" key="1">
    <source>
        <dbReference type="ARBA" id="ARBA00004651"/>
    </source>
</evidence>